<feature type="domain" description="DUF2357" evidence="1">
    <location>
        <begin position="56"/>
        <end position="174"/>
    </location>
</feature>
<accession>A0A7W9L7P0</accession>
<evidence type="ECO:0000313" key="2">
    <source>
        <dbReference type="EMBL" id="MBB5773681.1"/>
    </source>
</evidence>
<comment type="caution">
    <text evidence="2">The sequence shown here is derived from an EMBL/GenBank/DDBJ whole genome shotgun (WGS) entry which is preliminary data.</text>
</comment>
<dbReference type="InterPro" id="IPR018633">
    <property type="entry name" value="DUF2357"/>
</dbReference>
<dbReference type="Proteomes" id="UP000579153">
    <property type="component" value="Unassembled WGS sequence"/>
</dbReference>
<keyword evidence="3" id="KW-1185">Reference proteome</keyword>
<sequence length="557" mass="61735">MSAPDLLMSSSVIAVAHALRRTSSVTGWLRENVFMPDTKNRSGLNALDKAIIEDWRALKTVCWRPHDRLETRPEIVRAARARRVPPAGLMRLASHTADWAGFEHGRIHPHRLLSLNFAENLDFYENRVAAQLVDRLRAYLTTRIDELDNLARSMADLDQYRYHDALGRAQSWRKTDRLAHLVAAAVASTEGQAVVVQETVATLRTARERVLGLQSSPAYRHASRRLRVPLRLLRTNLFANDDNYHRVGTLWDQWLVRHEAERDLRKAADAEFSSCYGLYVATLAVRACQVLGFSPVNPSAPFPRSGSGIDLSDSSRTITCHLEPDGIRMSMDGRTLVHVKAVQESLSAHSSAAAVQEAVNQLYATLGDDGPIIVAYPGLRRERENLPRSLRRALHSSGPSRGSPASLIGVVPVTPLEIEGIERLARALRWVVHGFPMRDEYPPAQLAGRTPTAEDLREADGGRAQHILRCPLCGAVNAKFSARGGDTFHCRCGDCEGTWGTRLCGRCSRRYPVLWPKNAKAAGDDGDQLDLAFGADLLAMPCTSPEAGTRFRCPWCD</sequence>
<protein>
    <recommendedName>
        <fullName evidence="1">DUF2357 domain-containing protein</fullName>
    </recommendedName>
</protein>
<name>A0A7W9L7P0_9ACTN</name>
<dbReference type="EMBL" id="JACHMB010000001">
    <property type="protein sequence ID" value="MBB5773681.1"/>
    <property type="molecule type" value="Genomic_DNA"/>
</dbReference>
<gene>
    <name evidence="2" type="ORF">HD596_000437</name>
</gene>
<evidence type="ECO:0000259" key="1">
    <source>
        <dbReference type="Pfam" id="PF09823"/>
    </source>
</evidence>
<proteinExistence type="predicted"/>
<evidence type="ECO:0000313" key="3">
    <source>
        <dbReference type="Proteomes" id="UP000579153"/>
    </source>
</evidence>
<dbReference type="RefSeq" id="WP_185067630.1">
    <property type="nucleotide sequence ID" value="NZ_JACHMB010000001.1"/>
</dbReference>
<reference evidence="2 3" key="1">
    <citation type="submission" date="2020-08" db="EMBL/GenBank/DDBJ databases">
        <title>Sequencing the genomes of 1000 actinobacteria strains.</title>
        <authorList>
            <person name="Klenk H.-P."/>
        </authorList>
    </citation>
    <scope>NUCLEOTIDE SEQUENCE [LARGE SCALE GENOMIC DNA]</scope>
    <source>
        <strain evidence="2 3">DSM 45507</strain>
    </source>
</reference>
<dbReference type="Pfam" id="PF09823">
    <property type="entry name" value="DUF2357"/>
    <property type="match status" value="1"/>
</dbReference>
<dbReference type="AlphaFoldDB" id="A0A7W9L7P0"/>
<organism evidence="2 3">
    <name type="scientific">Nonomuraea jabiensis</name>
    <dbReference type="NCBI Taxonomy" id="882448"/>
    <lineage>
        <taxon>Bacteria</taxon>
        <taxon>Bacillati</taxon>
        <taxon>Actinomycetota</taxon>
        <taxon>Actinomycetes</taxon>
        <taxon>Streptosporangiales</taxon>
        <taxon>Streptosporangiaceae</taxon>
        <taxon>Nonomuraea</taxon>
    </lineage>
</organism>